<name>A0A167VKN9_9HYPO</name>
<dbReference type="CDD" id="cd14279">
    <property type="entry name" value="CUE"/>
    <property type="match status" value="1"/>
</dbReference>
<dbReference type="STRING" id="1081102.A0A167VKN9"/>
<dbReference type="AlphaFoldDB" id="A0A167VKN9"/>
<evidence type="ECO:0000259" key="2">
    <source>
        <dbReference type="PROSITE" id="PS51140"/>
    </source>
</evidence>
<feature type="region of interest" description="Disordered" evidence="1">
    <location>
        <begin position="60"/>
        <end position="154"/>
    </location>
</feature>
<dbReference type="GO" id="GO:0005634">
    <property type="term" value="C:nucleus"/>
    <property type="evidence" value="ECO:0007669"/>
    <property type="project" value="TreeGrafter"/>
</dbReference>
<dbReference type="PROSITE" id="PS51140">
    <property type="entry name" value="CUE"/>
    <property type="match status" value="1"/>
</dbReference>
<proteinExistence type="predicted"/>
<sequence>MAGPRKAKRRAPQKSKDEEQQELTKKFGEFIDESLIILFLREQGFAKARSTLAEIAEDVRREEASGFDPSGLQGARAAGESPHGDGVGGSASSSPASVIRAGGAGSSLAATSTSDDCSYESGSQNASSSKDDGGSGNNSNNKNDKNGGAGVLEDRRAVANTLPADSASIVATLMDAFPTLKESDVARALKESADDVDKASDILLNLEHLEQTGQRPKGIDAFFQPDDLPVSRGKWKKKKKQGNAPGSSPKNGRAAVPLDYTLAPLQLDDEVDENGHGGDTPQRRRLQTRSAPPLDGMSNAPPPPPTTTTTTATFADTDEIARQTRHASRASFAAASAAARRGRSDPMFRQVAVVFAERGHAQVQRAQQAESAAADARVDAQSTPGTVDLHFVGVHDGVRIALERTRRWWADLADGNNNNTGVGAALEREGWRVQPGPGHYFVTGKK</sequence>
<feature type="domain" description="CUE" evidence="2">
    <location>
        <begin position="165"/>
        <end position="208"/>
    </location>
</feature>
<feature type="region of interest" description="Disordered" evidence="1">
    <location>
        <begin position="1"/>
        <end position="22"/>
    </location>
</feature>
<dbReference type="Pfam" id="PF02845">
    <property type="entry name" value="CUE"/>
    <property type="match status" value="1"/>
</dbReference>
<feature type="region of interest" description="Disordered" evidence="1">
    <location>
        <begin position="269"/>
        <end position="311"/>
    </location>
</feature>
<comment type="caution">
    <text evidence="3">The sequence shown here is derived from an EMBL/GenBank/DDBJ whole genome shotgun (WGS) entry which is preliminary data.</text>
</comment>
<evidence type="ECO:0000313" key="4">
    <source>
        <dbReference type="Proteomes" id="UP000076874"/>
    </source>
</evidence>
<dbReference type="PANTHER" id="PTHR46535">
    <property type="entry name" value="NEDD4-BINDING PROTEIN 2"/>
    <property type="match status" value="1"/>
</dbReference>
<organism evidence="3 4">
    <name type="scientific">Niveomyces insectorum RCEF 264</name>
    <dbReference type="NCBI Taxonomy" id="1081102"/>
    <lineage>
        <taxon>Eukaryota</taxon>
        <taxon>Fungi</taxon>
        <taxon>Dikarya</taxon>
        <taxon>Ascomycota</taxon>
        <taxon>Pezizomycotina</taxon>
        <taxon>Sordariomycetes</taxon>
        <taxon>Hypocreomycetidae</taxon>
        <taxon>Hypocreales</taxon>
        <taxon>Cordycipitaceae</taxon>
        <taxon>Niveomyces</taxon>
    </lineage>
</organism>
<dbReference type="GO" id="GO:0043130">
    <property type="term" value="F:ubiquitin binding"/>
    <property type="evidence" value="ECO:0007669"/>
    <property type="project" value="InterPro"/>
</dbReference>
<dbReference type="PANTHER" id="PTHR46535:SF1">
    <property type="entry name" value="NEDD4-BINDING PROTEIN 2"/>
    <property type="match status" value="1"/>
</dbReference>
<dbReference type="EMBL" id="AZHD01000006">
    <property type="protein sequence ID" value="OAA62727.1"/>
    <property type="molecule type" value="Genomic_DNA"/>
</dbReference>
<gene>
    <name evidence="3" type="ORF">SPI_04267</name>
</gene>
<protein>
    <submittedName>
        <fullName evidence="3">Smr domain containing protein</fullName>
    </submittedName>
</protein>
<evidence type="ECO:0000256" key="1">
    <source>
        <dbReference type="SAM" id="MobiDB-lite"/>
    </source>
</evidence>
<feature type="compositionally biased region" description="Basic residues" evidence="1">
    <location>
        <begin position="1"/>
        <end position="13"/>
    </location>
</feature>
<dbReference type="InterPro" id="IPR052772">
    <property type="entry name" value="Endo/PolyKinase_Domain-Protein"/>
</dbReference>
<reference evidence="3 4" key="1">
    <citation type="journal article" date="2016" name="Genome Biol. Evol.">
        <title>Divergent and convergent evolution of fungal pathogenicity.</title>
        <authorList>
            <person name="Shang Y."/>
            <person name="Xiao G."/>
            <person name="Zheng P."/>
            <person name="Cen K."/>
            <person name="Zhan S."/>
            <person name="Wang C."/>
        </authorList>
    </citation>
    <scope>NUCLEOTIDE SEQUENCE [LARGE SCALE GENOMIC DNA]</scope>
    <source>
        <strain evidence="3 4">RCEF 264</strain>
    </source>
</reference>
<feature type="region of interest" description="Disordered" evidence="1">
    <location>
        <begin position="215"/>
        <end position="256"/>
    </location>
</feature>
<dbReference type="InterPro" id="IPR003892">
    <property type="entry name" value="CUE"/>
</dbReference>
<dbReference type="Proteomes" id="UP000076874">
    <property type="component" value="Unassembled WGS sequence"/>
</dbReference>
<evidence type="ECO:0000313" key="3">
    <source>
        <dbReference type="EMBL" id="OAA62727.1"/>
    </source>
</evidence>
<dbReference type="OrthoDB" id="4080456at2759"/>
<accession>A0A167VKN9</accession>
<keyword evidence="4" id="KW-1185">Reference proteome</keyword>
<dbReference type="GO" id="GO:0004519">
    <property type="term" value="F:endonuclease activity"/>
    <property type="evidence" value="ECO:0007669"/>
    <property type="project" value="TreeGrafter"/>
</dbReference>